<evidence type="ECO:0000313" key="2">
    <source>
        <dbReference type="Proteomes" id="UP001521931"/>
    </source>
</evidence>
<dbReference type="EMBL" id="JAKRCV010000001">
    <property type="protein sequence ID" value="MCG7320359.1"/>
    <property type="molecule type" value="Genomic_DNA"/>
</dbReference>
<dbReference type="Gene3D" id="3.20.170.20">
    <property type="entry name" value="Protein of unknown function DUF952"/>
    <property type="match status" value="1"/>
</dbReference>
<dbReference type="Proteomes" id="UP001521931">
    <property type="component" value="Unassembled WGS sequence"/>
</dbReference>
<gene>
    <name evidence="1" type="ORF">MHL29_00390</name>
</gene>
<dbReference type="SUPFAM" id="SSF56399">
    <property type="entry name" value="ADP-ribosylation"/>
    <property type="match status" value="1"/>
</dbReference>
<keyword evidence="2" id="KW-1185">Reference proteome</keyword>
<dbReference type="RefSeq" id="WP_019286890.1">
    <property type="nucleotide sequence ID" value="NZ_DAMCTM010000006.1"/>
</dbReference>
<accession>A0ABS9PXL2</accession>
<dbReference type="PANTHER" id="PTHR34129:SF1">
    <property type="entry name" value="DUF952 DOMAIN-CONTAINING PROTEIN"/>
    <property type="match status" value="1"/>
</dbReference>
<sequence length="130" mass="14187">MTRRPRRNAGKPQSADIIGHLTTLAAWEEGRDAGAYTTSTHGRTLDQEGFIHCSSPEQLPATARRFYRDVPGPLVVLIIEPALLGRSHLKLEAAEEGGETFPHVYGPIPPEAVISAVPAHFEDGELRLAR</sequence>
<dbReference type="InterPro" id="IPR009297">
    <property type="entry name" value="DUF952"/>
</dbReference>
<dbReference type="Pfam" id="PF06108">
    <property type="entry name" value="DUF952"/>
    <property type="match status" value="1"/>
</dbReference>
<proteinExistence type="predicted"/>
<dbReference type="PANTHER" id="PTHR34129">
    <property type="entry name" value="BLR1139 PROTEIN"/>
    <property type="match status" value="1"/>
</dbReference>
<organism evidence="1 2">
    <name type="scientific">Arsenicicoccus bolidensis</name>
    <dbReference type="NCBI Taxonomy" id="229480"/>
    <lineage>
        <taxon>Bacteria</taxon>
        <taxon>Bacillati</taxon>
        <taxon>Actinomycetota</taxon>
        <taxon>Actinomycetes</taxon>
        <taxon>Micrococcales</taxon>
        <taxon>Intrasporangiaceae</taxon>
        <taxon>Arsenicicoccus</taxon>
    </lineage>
</organism>
<protein>
    <submittedName>
        <fullName evidence="1">DUF952 domain-containing protein</fullName>
    </submittedName>
</protein>
<evidence type="ECO:0000313" key="1">
    <source>
        <dbReference type="EMBL" id="MCG7320359.1"/>
    </source>
</evidence>
<reference evidence="1 2" key="1">
    <citation type="submission" date="2022-02" db="EMBL/GenBank/DDBJ databases">
        <title>Uncovering new skin microbiome diversity through culturing and metagenomics.</title>
        <authorList>
            <person name="Conlan S."/>
            <person name="Deming C."/>
            <person name="Nisc Comparative Sequencing Program N."/>
            <person name="Segre J.A."/>
        </authorList>
    </citation>
    <scope>NUCLEOTIDE SEQUENCE [LARGE SCALE GENOMIC DNA]</scope>
    <source>
        <strain evidence="1 2">ACRQZ</strain>
    </source>
</reference>
<name>A0ABS9PXL2_9MICO</name>
<comment type="caution">
    <text evidence="1">The sequence shown here is derived from an EMBL/GenBank/DDBJ whole genome shotgun (WGS) entry which is preliminary data.</text>
</comment>